<accession>A0A2X2WBS4</accession>
<proteinExistence type="predicted"/>
<gene>
    <name evidence="1" type="primary">ctp55_2</name>
    <name evidence="1" type="ORF">NCTC13028_00488</name>
</gene>
<dbReference type="EMBL" id="UAWC01000001">
    <property type="protein sequence ID" value="SQB33495.1"/>
    <property type="molecule type" value="Genomic_DNA"/>
</dbReference>
<sequence length="55" mass="6754">MKINESNLKFKKLVYTNNPNKIIYHHTEATKATIEDIHRWAFRTRMEWMWISFLG</sequence>
<evidence type="ECO:0000313" key="2">
    <source>
        <dbReference type="Proteomes" id="UP000250223"/>
    </source>
</evidence>
<reference evidence="1 2" key="1">
    <citation type="submission" date="2018-06" db="EMBL/GenBank/DDBJ databases">
        <authorList>
            <consortium name="Pathogen Informatics"/>
            <person name="Doyle S."/>
        </authorList>
    </citation>
    <scope>NUCLEOTIDE SEQUENCE [LARGE SCALE GENOMIC DNA]</scope>
    <source>
        <strain evidence="1 2">NCTC13028</strain>
    </source>
</reference>
<protein>
    <submittedName>
        <fullName evidence="1">Putative N-acetylmuramoyl-L-alanine amidase</fullName>
    </submittedName>
</protein>
<dbReference type="AlphaFoldDB" id="A0A2X2WBS4"/>
<name>A0A2X2WBS4_CLOCO</name>
<evidence type="ECO:0000313" key="1">
    <source>
        <dbReference type="EMBL" id="SQB33495.1"/>
    </source>
</evidence>
<dbReference type="Proteomes" id="UP000250223">
    <property type="component" value="Unassembled WGS sequence"/>
</dbReference>
<organism evidence="1 2">
    <name type="scientific">Clostridium cochlearium</name>
    <dbReference type="NCBI Taxonomy" id="1494"/>
    <lineage>
        <taxon>Bacteria</taxon>
        <taxon>Bacillati</taxon>
        <taxon>Bacillota</taxon>
        <taxon>Clostridia</taxon>
        <taxon>Eubacteriales</taxon>
        <taxon>Clostridiaceae</taxon>
        <taxon>Clostridium</taxon>
    </lineage>
</organism>
<dbReference type="RefSeq" id="WP_242976744.1">
    <property type="nucleotide sequence ID" value="NZ_UAWC01000001.1"/>
</dbReference>